<evidence type="ECO:0000313" key="2">
    <source>
        <dbReference type="Proteomes" id="UP000030170"/>
    </source>
</evidence>
<evidence type="ECO:0000313" key="1">
    <source>
        <dbReference type="EMBL" id="KGF71740.1"/>
    </source>
</evidence>
<sequence length="82" mass="8782">MSQKQLSTWLLSLLIGSLAVGSFVAGRATADQPRMRNALSFLQQAKAELSAATGNKGGHRVKAIDLVNQAITQVRYGIQDGR</sequence>
<dbReference type="RefSeq" id="WP_036535942.1">
    <property type="nucleotide sequence ID" value="NZ_JJML01000053.1"/>
</dbReference>
<dbReference type="OrthoDB" id="574558at2"/>
<reference evidence="1 2" key="1">
    <citation type="journal article" date="2014" name="Mol. Ecol.">
        <title>Evolution of Synechococcus.</title>
        <authorList>
            <person name="Dvorak P."/>
            <person name="Casamatta D."/>
            <person name="Hasler P."/>
            <person name="Poulickova A."/>
            <person name="Ondrej V."/>
            <person name="Sanges R."/>
        </authorList>
    </citation>
    <scope>NUCLEOTIDE SEQUENCE [LARGE SCALE GENOMIC DNA]</scope>
    <source>
        <strain evidence="1 2">CAUP A 1101</strain>
    </source>
</reference>
<dbReference type="EMBL" id="JJML01000053">
    <property type="protein sequence ID" value="KGF71740.1"/>
    <property type="molecule type" value="Genomic_DNA"/>
</dbReference>
<protein>
    <submittedName>
        <fullName evidence="1">Uncharacterized protein</fullName>
    </submittedName>
</protein>
<name>A0A098TGM1_9CYAN</name>
<dbReference type="AlphaFoldDB" id="A0A098TGM1"/>
<dbReference type="Proteomes" id="UP000030170">
    <property type="component" value="Unassembled WGS sequence"/>
</dbReference>
<comment type="caution">
    <text evidence="1">The sequence shown here is derived from an EMBL/GenBank/DDBJ whole genome shotgun (WGS) entry which is preliminary data.</text>
</comment>
<gene>
    <name evidence="1" type="ORF">DO97_15780</name>
</gene>
<organism evidence="1 2">
    <name type="scientific">Neosynechococcus sphagnicola sy1</name>
    <dbReference type="NCBI Taxonomy" id="1497020"/>
    <lineage>
        <taxon>Bacteria</taxon>
        <taxon>Bacillati</taxon>
        <taxon>Cyanobacteriota</taxon>
        <taxon>Cyanophyceae</taxon>
        <taxon>Neosynechococcales</taxon>
        <taxon>Neosynechococcaceae</taxon>
        <taxon>Neosynechococcus</taxon>
    </lineage>
</organism>
<proteinExistence type="predicted"/>
<keyword evidence="2" id="KW-1185">Reference proteome</keyword>
<accession>A0A098TGM1</accession>